<evidence type="ECO:0000256" key="1">
    <source>
        <dbReference type="SAM" id="MobiDB-lite"/>
    </source>
</evidence>
<name>A0ABS9XX71_9ACTN</name>
<evidence type="ECO:0000313" key="3">
    <source>
        <dbReference type="Proteomes" id="UP001165270"/>
    </source>
</evidence>
<organism evidence="2 3">
    <name type="scientific">Streptomyces spinosisporus</name>
    <dbReference type="NCBI Taxonomy" id="2927582"/>
    <lineage>
        <taxon>Bacteria</taxon>
        <taxon>Bacillati</taxon>
        <taxon>Actinomycetota</taxon>
        <taxon>Actinomycetes</taxon>
        <taxon>Kitasatosporales</taxon>
        <taxon>Streptomycetaceae</taxon>
        <taxon>Streptomyces</taxon>
    </lineage>
</organism>
<dbReference type="EMBL" id="JALDAX010000038">
    <property type="protein sequence ID" value="MCI3246490.1"/>
    <property type="molecule type" value="Genomic_DNA"/>
</dbReference>
<gene>
    <name evidence="2" type="ORF">MQN93_43100</name>
</gene>
<keyword evidence="3" id="KW-1185">Reference proteome</keyword>
<feature type="compositionally biased region" description="Basic and acidic residues" evidence="1">
    <location>
        <begin position="113"/>
        <end position="130"/>
    </location>
</feature>
<dbReference type="RefSeq" id="WP_242713822.1">
    <property type="nucleotide sequence ID" value="NZ_JALDAX010000038.1"/>
</dbReference>
<evidence type="ECO:0000313" key="2">
    <source>
        <dbReference type="EMBL" id="MCI3246490.1"/>
    </source>
</evidence>
<sequence>MPNLGPADVPEIKLDAAAAAIEASMTRDQRRGLFEKPGTVVYAIVELTSKTYTGHAEGEEKPSQVKVRVTGCEVARSDEDAKSLIDARRAMYRGRQIDGTFDEVGRGPIHPGNHLDELMATKPSEDELKEFKRRREQAERDEFVR</sequence>
<accession>A0ABS9XX71</accession>
<dbReference type="Proteomes" id="UP001165270">
    <property type="component" value="Unassembled WGS sequence"/>
</dbReference>
<feature type="compositionally biased region" description="Basic and acidic residues" evidence="1">
    <location>
        <begin position="136"/>
        <end position="145"/>
    </location>
</feature>
<feature type="region of interest" description="Disordered" evidence="1">
    <location>
        <begin position="102"/>
        <end position="145"/>
    </location>
</feature>
<comment type="caution">
    <text evidence="2">The sequence shown here is derived from an EMBL/GenBank/DDBJ whole genome shotgun (WGS) entry which is preliminary data.</text>
</comment>
<proteinExistence type="predicted"/>
<protein>
    <submittedName>
        <fullName evidence="2">Uncharacterized protein</fullName>
    </submittedName>
</protein>
<reference evidence="2" key="1">
    <citation type="submission" date="2022-03" db="EMBL/GenBank/DDBJ databases">
        <title>Streptomyces 7R015 and 7R016 isolated from Barleria lupulina in Thailand.</title>
        <authorList>
            <person name="Kanchanasin P."/>
            <person name="Phongsopitanun W."/>
            <person name="Tanasupawat S."/>
        </authorList>
    </citation>
    <scope>NUCLEOTIDE SEQUENCE</scope>
    <source>
        <strain evidence="2">7R016</strain>
    </source>
</reference>